<dbReference type="RefSeq" id="WP_007290633.1">
    <property type="nucleotide sequence ID" value="NZ_AAWL01000038.1"/>
</dbReference>
<feature type="binding site" evidence="8">
    <location>
        <position position="94"/>
    </location>
    <ligand>
        <name>Fe cation</name>
        <dbReference type="ChEBI" id="CHEBI:24875"/>
        <label>1</label>
    </ligand>
</feature>
<dbReference type="GO" id="GO:0006879">
    <property type="term" value="P:intracellular iron ion homeostasis"/>
    <property type="evidence" value="ECO:0007669"/>
    <property type="project" value="UniProtKB-KW"/>
</dbReference>
<protein>
    <recommendedName>
        <fullName evidence="9">Ferritin</fullName>
        <ecNumber evidence="9">1.16.3.2</ecNumber>
    </recommendedName>
</protein>
<dbReference type="InterPro" id="IPR041719">
    <property type="entry name" value="Ferritin_prok"/>
</dbReference>
<comment type="similarity">
    <text evidence="2 9">Belongs to the ferritin family. Prokaryotic subfamily.</text>
</comment>
<dbReference type="AlphaFoldDB" id="A1HUD0"/>
<dbReference type="PANTHER" id="PTHR11431">
    <property type="entry name" value="FERRITIN"/>
    <property type="match status" value="1"/>
</dbReference>
<dbReference type="EMBL" id="AAWL01000038">
    <property type="protein sequence ID" value="EAX46367.1"/>
    <property type="molecule type" value="Genomic_DNA"/>
</dbReference>
<dbReference type="InterPro" id="IPR008331">
    <property type="entry name" value="Ferritin_DPS_dom"/>
</dbReference>
<dbReference type="CDD" id="cd01055">
    <property type="entry name" value="Nonheme_Ferritin"/>
    <property type="match status" value="1"/>
</dbReference>
<reference evidence="11 12" key="1">
    <citation type="submission" date="2007-01" db="EMBL/GenBank/DDBJ databases">
        <title>Annotation of the draft genome assembly of Thermosinus carboxydivorans Nor1.</title>
        <authorList>
            <consortium name="US DOE Joint Genome Institute (JGI-ORNL)"/>
            <person name="Larimer F."/>
            <person name="Land M."/>
            <person name="Hauser L."/>
        </authorList>
    </citation>
    <scope>NUCLEOTIDE SEQUENCE [LARGE SCALE GENOMIC DNA]</scope>
    <source>
        <strain evidence="11 12">Nor1</strain>
    </source>
</reference>
<feature type="binding site" evidence="8">
    <location>
        <position position="17"/>
    </location>
    <ligand>
        <name>Fe cation</name>
        <dbReference type="ChEBI" id="CHEBI:24875"/>
        <label>1</label>
    </ligand>
</feature>
<evidence type="ECO:0000256" key="9">
    <source>
        <dbReference type="RuleBase" id="RU361145"/>
    </source>
</evidence>
<dbReference type="GO" id="GO:0004322">
    <property type="term" value="F:ferroxidase activity"/>
    <property type="evidence" value="ECO:0007669"/>
    <property type="project" value="TreeGrafter"/>
</dbReference>
<comment type="subcellular location">
    <subcellularLocation>
        <location evidence="9">Cytoplasm</location>
    </subcellularLocation>
</comment>
<organism evidence="11 12">
    <name type="scientific">Thermosinus carboxydivorans Nor1</name>
    <dbReference type="NCBI Taxonomy" id="401526"/>
    <lineage>
        <taxon>Bacteria</taxon>
        <taxon>Bacillati</taxon>
        <taxon>Bacillota</taxon>
        <taxon>Negativicutes</taxon>
        <taxon>Selenomonadales</taxon>
        <taxon>Sporomusaceae</taxon>
        <taxon>Thermosinus</taxon>
    </lineage>
</organism>
<keyword evidence="5" id="KW-0560">Oxidoreductase</keyword>
<evidence type="ECO:0000256" key="7">
    <source>
        <dbReference type="ARBA" id="ARBA00048035"/>
    </source>
</evidence>
<keyword evidence="9" id="KW-0963">Cytoplasm</keyword>
<feature type="binding site" evidence="8">
    <location>
        <position position="50"/>
    </location>
    <ligand>
        <name>Fe cation</name>
        <dbReference type="ChEBI" id="CHEBI:24875"/>
        <label>1</label>
    </ligand>
</feature>
<comment type="catalytic activity">
    <reaction evidence="7 9">
        <text>4 Fe(2+) + O2 + 6 H2O = 4 iron(III) oxide-hydroxide + 12 H(+)</text>
        <dbReference type="Rhea" id="RHEA:11972"/>
        <dbReference type="ChEBI" id="CHEBI:15377"/>
        <dbReference type="ChEBI" id="CHEBI:15378"/>
        <dbReference type="ChEBI" id="CHEBI:15379"/>
        <dbReference type="ChEBI" id="CHEBI:29033"/>
        <dbReference type="ChEBI" id="CHEBI:78619"/>
        <dbReference type="EC" id="1.16.3.2"/>
    </reaction>
</comment>
<dbReference type="InterPro" id="IPR009078">
    <property type="entry name" value="Ferritin-like_SF"/>
</dbReference>
<keyword evidence="4 8" id="KW-0479">Metal-binding</keyword>
<accession>A1HUD0</accession>
<evidence type="ECO:0000256" key="4">
    <source>
        <dbReference type="ARBA" id="ARBA00022723"/>
    </source>
</evidence>
<feature type="domain" description="Ferritin-like diiron" evidence="10">
    <location>
        <begin position="1"/>
        <end position="145"/>
    </location>
</feature>
<dbReference type="GO" id="GO:0008198">
    <property type="term" value="F:ferrous iron binding"/>
    <property type="evidence" value="ECO:0007669"/>
    <property type="project" value="TreeGrafter"/>
</dbReference>
<dbReference type="GO" id="GO:0042802">
    <property type="term" value="F:identical protein binding"/>
    <property type="evidence" value="ECO:0007669"/>
    <property type="project" value="UniProtKB-ARBA"/>
</dbReference>
<dbReference type="FunFam" id="1.20.1260.10:FF:000001">
    <property type="entry name" value="Non-heme ferritin"/>
    <property type="match status" value="1"/>
</dbReference>
<proteinExistence type="inferred from homology"/>
<name>A1HUD0_9FIRM</name>
<dbReference type="GO" id="GO:0005829">
    <property type="term" value="C:cytosol"/>
    <property type="evidence" value="ECO:0007669"/>
    <property type="project" value="TreeGrafter"/>
</dbReference>
<reference evidence="11 12" key="2">
    <citation type="submission" date="2007-01" db="EMBL/GenBank/DDBJ databases">
        <title>Sequencing of the draft genome and assembly of Thermosinus carboxydivorans Nor1.</title>
        <authorList>
            <consortium name="US DOE Joint Genome Institute (JGI-PGF)"/>
            <person name="Copeland A."/>
            <person name="Lucas S."/>
            <person name="Lapidus A."/>
            <person name="Barry K."/>
            <person name="Glavina del Rio T."/>
            <person name="Dalin E."/>
            <person name="Tice H."/>
            <person name="Bruce D."/>
            <person name="Pitluck S."/>
            <person name="Richardson P."/>
        </authorList>
    </citation>
    <scope>NUCLEOTIDE SEQUENCE [LARGE SCALE GENOMIC DNA]</scope>
    <source>
        <strain evidence="11 12">Nor1</strain>
    </source>
</reference>
<keyword evidence="6 8" id="KW-0408">Iron</keyword>
<evidence type="ECO:0000313" key="12">
    <source>
        <dbReference type="Proteomes" id="UP000005139"/>
    </source>
</evidence>
<keyword evidence="12" id="KW-1185">Reference proteome</keyword>
<dbReference type="InterPro" id="IPR001519">
    <property type="entry name" value="Ferritin"/>
</dbReference>
<evidence type="ECO:0000259" key="10">
    <source>
        <dbReference type="PROSITE" id="PS50905"/>
    </source>
</evidence>
<feature type="binding site" evidence="8">
    <location>
        <position position="53"/>
    </location>
    <ligand>
        <name>Fe cation</name>
        <dbReference type="ChEBI" id="CHEBI:24875"/>
        <label>1</label>
    </ligand>
</feature>
<dbReference type="GO" id="GO:0006826">
    <property type="term" value="P:iron ion transport"/>
    <property type="evidence" value="ECO:0007669"/>
    <property type="project" value="InterPro"/>
</dbReference>
<sequence>MISAKMQDALNRQIQAEFQSAYLYLAMSAYCESKNLKGFAHWLKVQYQEETGHALKILDYLLERGGTAELKAIEAPSVEFGSPAEIFEKVLAHEQHITSLIHNLYETAVAEKDLATQVFLQWFITEQVEEEASASDVLERIKMVGDRSSSILYLDKELGKREG</sequence>
<evidence type="ECO:0000256" key="8">
    <source>
        <dbReference type="PIRSR" id="PIRSR601519-1"/>
    </source>
</evidence>
<evidence type="ECO:0000256" key="1">
    <source>
        <dbReference type="ARBA" id="ARBA00002485"/>
    </source>
</evidence>
<dbReference type="Pfam" id="PF00210">
    <property type="entry name" value="Ferritin"/>
    <property type="match status" value="1"/>
</dbReference>
<dbReference type="Gene3D" id="1.20.1260.10">
    <property type="match status" value="1"/>
</dbReference>
<evidence type="ECO:0000256" key="6">
    <source>
        <dbReference type="ARBA" id="ARBA00023004"/>
    </source>
</evidence>
<dbReference type="Proteomes" id="UP000005139">
    <property type="component" value="Unassembled WGS sequence"/>
</dbReference>
<dbReference type="PANTHER" id="PTHR11431:SF127">
    <property type="entry name" value="BACTERIAL NON-HEME FERRITIN"/>
    <property type="match status" value="1"/>
</dbReference>
<dbReference type="InterPro" id="IPR009040">
    <property type="entry name" value="Ferritin-like_diiron"/>
</dbReference>
<comment type="caution">
    <text evidence="11">The sequence shown here is derived from an EMBL/GenBank/DDBJ whole genome shotgun (WGS) entry which is preliminary data.</text>
</comment>
<keyword evidence="3 9" id="KW-0409">Iron storage</keyword>
<dbReference type="GO" id="GO:0008199">
    <property type="term" value="F:ferric iron binding"/>
    <property type="evidence" value="ECO:0007669"/>
    <property type="project" value="InterPro"/>
</dbReference>
<dbReference type="PROSITE" id="PS50905">
    <property type="entry name" value="FERRITIN_LIKE"/>
    <property type="match status" value="1"/>
</dbReference>
<feature type="binding site" evidence="8">
    <location>
        <position position="127"/>
    </location>
    <ligand>
        <name>Fe cation</name>
        <dbReference type="ChEBI" id="CHEBI:24875"/>
        <label>1</label>
    </ligand>
</feature>
<dbReference type="SUPFAM" id="SSF47240">
    <property type="entry name" value="Ferritin-like"/>
    <property type="match status" value="1"/>
</dbReference>
<dbReference type="OrthoDB" id="9801481at2"/>
<comment type="function">
    <text evidence="1 9">Iron-storage protein.</text>
</comment>
<evidence type="ECO:0000256" key="2">
    <source>
        <dbReference type="ARBA" id="ARBA00006950"/>
    </source>
</evidence>
<dbReference type="EC" id="1.16.3.2" evidence="9"/>
<evidence type="ECO:0000256" key="3">
    <source>
        <dbReference type="ARBA" id="ARBA00022434"/>
    </source>
</evidence>
<evidence type="ECO:0000256" key="5">
    <source>
        <dbReference type="ARBA" id="ARBA00023002"/>
    </source>
</evidence>
<evidence type="ECO:0000313" key="11">
    <source>
        <dbReference type="EMBL" id="EAX46367.1"/>
    </source>
</evidence>
<dbReference type="InterPro" id="IPR012347">
    <property type="entry name" value="Ferritin-like"/>
</dbReference>
<gene>
    <name evidence="11" type="ORF">TcarDRAFT_0025</name>
</gene>
<dbReference type="eggNOG" id="COG1528">
    <property type="taxonomic scope" value="Bacteria"/>
</dbReference>